<dbReference type="InterPro" id="IPR009875">
    <property type="entry name" value="PilZ_domain"/>
</dbReference>
<proteinExistence type="predicted"/>
<accession>A0A2W5TML1</accession>
<organism evidence="2 3">
    <name type="scientific">Archangium gephyra</name>
    <dbReference type="NCBI Taxonomy" id="48"/>
    <lineage>
        <taxon>Bacteria</taxon>
        <taxon>Pseudomonadati</taxon>
        <taxon>Myxococcota</taxon>
        <taxon>Myxococcia</taxon>
        <taxon>Myxococcales</taxon>
        <taxon>Cystobacterineae</taxon>
        <taxon>Archangiaceae</taxon>
        <taxon>Archangium</taxon>
    </lineage>
</organism>
<reference evidence="2 3" key="1">
    <citation type="submission" date="2017-08" db="EMBL/GenBank/DDBJ databases">
        <title>Infants hospitalized years apart are colonized by the same room-sourced microbial strains.</title>
        <authorList>
            <person name="Brooks B."/>
            <person name="Olm M.R."/>
            <person name="Firek B.A."/>
            <person name="Baker R."/>
            <person name="Thomas B.C."/>
            <person name="Morowitz M.J."/>
            <person name="Banfield J.F."/>
        </authorList>
    </citation>
    <scope>NUCLEOTIDE SEQUENCE [LARGE SCALE GENOMIC DNA]</scope>
    <source>
        <strain evidence="2">S2_003_000_R2_14</strain>
    </source>
</reference>
<evidence type="ECO:0000259" key="1">
    <source>
        <dbReference type="Pfam" id="PF07238"/>
    </source>
</evidence>
<evidence type="ECO:0000313" key="2">
    <source>
        <dbReference type="EMBL" id="PZR14563.1"/>
    </source>
</evidence>
<dbReference type="Gene3D" id="2.40.10.220">
    <property type="entry name" value="predicted glycosyltransferase like domains"/>
    <property type="match status" value="1"/>
</dbReference>
<comment type="caution">
    <text evidence="2">The sequence shown here is derived from an EMBL/GenBank/DDBJ whole genome shotgun (WGS) entry which is preliminary data.</text>
</comment>
<gene>
    <name evidence="2" type="ORF">DI536_10870</name>
</gene>
<dbReference type="AlphaFoldDB" id="A0A2W5TML1"/>
<name>A0A2W5TML1_9BACT</name>
<feature type="domain" description="PilZ" evidence="1">
    <location>
        <begin position="70"/>
        <end position="139"/>
    </location>
</feature>
<evidence type="ECO:0000313" key="3">
    <source>
        <dbReference type="Proteomes" id="UP000249061"/>
    </source>
</evidence>
<dbReference type="GO" id="GO:0035438">
    <property type="term" value="F:cyclic-di-GMP binding"/>
    <property type="evidence" value="ECO:0007669"/>
    <property type="project" value="InterPro"/>
</dbReference>
<dbReference type="Proteomes" id="UP000249061">
    <property type="component" value="Unassembled WGS sequence"/>
</dbReference>
<dbReference type="EMBL" id="QFQP01000007">
    <property type="protein sequence ID" value="PZR14563.1"/>
    <property type="molecule type" value="Genomic_DNA"/>
</dbReference>
<protein>
    <recommendedName>
        <fullName evidence="1">PilZ domain-containing protein</fullName>
    </recommendedName>
</protein>
<dbReference type="Pfam" id="PF07238">
    <property type="entry name" value="PilZ"/>
    <property type="match status" value="1"/>
</dbReference>
<sequence length="140" mass="14761">MPVVGSSQSVASKATGDTAALVTPFGRCEVRRSPTSAPCGDVTAPSLIRPAMRFLVQHQAAVDDAADVDYASDLSRGGLFINTSKPLTKKSTLHVQFAPRKDARLISAFCQVTDVTPQGVTAQFLDLDEESKELIAAAIA</sequence>